<evidence type="ECO:0000313" key="7">
    <source>
        <dbReference type="EMBL" id="GAA4235585.1"/>
    </source>
</evidence>
<accession>A0ABP8C8I0</accession>
<keyword evidence="4" id="KW-0808">Transferase</keyword>
<dbReference type="InterPro" id="IPR001173">
    <property type="entry name" value="Glyco_trans_2-like"/>
</dbReference>
<comment type="pathway">
    <text evidence="1">Cell wall biogenesis; cell wall polysaccharide biosynthesis.</text>
</comment>
<evidence type="ECO:0000313" key="8">
    <source>
        <dbReference type="Proteomes" id="UP001501710"/>
    </source>
</evidence>
<gene>
    <name evidence="7" type="ORF">GCM10022254_43140</name>
</gene>
<keyword evidence="3" id="KW-0328">Glycosyltransferase</keyword>
<dbReference type="PANTHER" id="PTHR43179">
    <property type="entry name" value="RHAMNOSYLTRANSFERASE WBBL"/>
    <property type="match status" value="1"/>
</dbReference>
<evidence type="ECO:0000256" key="2">
    <source>
        <dbReference type="ARBA" id="ARBA00006739"/>
    </source>
</evidence>
<proteinExistence type="inferred from homology"/>
<feature type="compositionally biased region" description="Basic and acidic residues" evidence="5">
    <location>
        <begin position="10"/>
        <end position="30"/>
    </location>
</feature>
<dbReference type="InterPro" id="IPR029044">
    <property type="entry name" value="Nucleotide-diphossugar_trans"/>
</dbReference>
<dbReference type="Pfam" id="PF00535">
    <property type="entry name" value="Glycos_transf_2"/>
    <property type="match status" value="1"/>
</dbReference>
<evidence type="ECO:0000259" key="6">
    <source>
        <dbReference type="Pfam" id="PF00535"/>
    </source>
</evidence>
<dbReference type="Proteomes" id="UP001501710">
    <property type="component" value="Unassembled WGS sequence"/>
</dbReference>
<organism evidence="7 8">
    <name type="scientific">Actinomadura meridiana</name>
    <dbReference type="NCBI Taxonomy" id="559626"/>
    <lineage>
        <taxon>Bacteria</taxon>
        <taxon>Bacillati</taxon>
        <taxon>Actinomycetota</taxon>
        <taxon>Actinomycetes</taxon>
        <taxon>Streptosporangiales</taxon>
        <taxon>Thermomonosporaceae</taxon>
        <taxon>Actinomadura</taxon>
    </lineage>
</organism>
<comment type="similarity">
    <text evidence="2">Belongs to the glycosyltransferase 2 family.</text>
</comment>
<sequence>MTSCVDGDAVDPREADPREVDPQAEARDQPARGGVPISVVVLTMGNRPAELARAVRSALDQEHVDVEVILVGNGVSGDWWPGDDQVFDDKRVTLLRLPTNVGIPAGRNRGVEASSGDLIVFLDDDGWYRSTRLGTHLRDRFAAEPDLGVISFRVRDPEGGRGMRRHVPRLRAGDPERSSAVTTFLGGACAMRRSAFDAGGGLPEDFFYAHEETDLAWQVLNAGYRIVYDASAVMFHPAVLATRHDMFYRHNARNRVWLARRNLPWPLALTYLTVWIGMTVLRERKPSVLKPWLKGFAEGWRKPAGPRRPITYRTAWRMTRTGRPPII</sequence>
<protein>
    <submittedName>
        <fullName evidence="7">Glycosyltransferase</fullName>
    </submittedName>
</protein>
<evidence type="ECO:0000256" key="4">
    <source>
        <dbReference type="ARBA" id="ARBA00022679"/>
    </source>
</evidence>
<dbReference type="PANTHER" id="PTHR43179:SF12">
    <property type="entry name" value="GALACTOFURANOSYLTRANSFERASE GLFT2"/>
    <property type="match status" value="1"/>
</dbReference>
<keyword evidence="8" id="KW-1185">Reference proteome</keyword>
<feature type="domain" description="Glycosyltransferase 2-like" evidence="6">
    <location>
        <begin position="40"/>
        <end position="198"/>
    </location>
</feature>
<dbReference type="SUPFAM" id="SSF53448">
    <property type="entry name" value="Nucleotide-diphospho-sugar transferases"/>
    <property type="match status" value="1"/>
</dbReference>
<comment type="caution">
    <text evidence="7">The sequence shown here is derived from an EMBL/GenBank/DDBJ whole genome shotgun (WGS) entry which is preliminary data.</text>
</comment>
<evidence type="ECO:0000256" key="5">
    <source>
        <dbReference type="SAM" id="MobiDB-lite"/>
    </source>
</evidence>
<evidence type="ECO:0000256" key="3">
    <source>
        <dbReference type="ARBA" id="ARBA00022676"/>
    </source>
</evidence>
<feature type="region of interest" description="Disordered" evidence="5">
    <location>
        <begin position="1"/>
        <end position="32"/>
    </location>
</feature>
<evidence type="ECO:0000256" key="1">
    <source>
        <dbReference type="ARBA" id="ARBA00004776"/>
    </source>
</evidence>
<reference evidence="8" key="1">
    <citation type="journal article" date="2019" name="Int. J. Syst. Evol. Microbiol.">
        <title>The Global Catalogue of Microorganisms (GCM) 10K type strain sequencing project: providing services to taxonomists for standard genome sequencing and annotation.</title>
        <authorList>
            <consortium name="The Broad Institute Genomics Platform"/>
            <consortium name="The Broad Institute Genome Sequencing Center for Infectious Disease"/>
            <person name="Wu L."/>
            <person name="Ma J."/>
        </authorList>
    </citation>
    <scope>NUCLEOTIDE SEQUENCE [LARGE SCALE GENOMIC DNA]</scope>
    <source>
        <strain evidence="8">JCM 17440</strain>
    </source>
</reference>
<name>A0ABP8C8I0_9ACTN</name>
<dbReference type="EMBL" id="BAABAS010000015">
    <property type="protein sequence ID" value="GAA4235585.1"/>
    <property type="molecule type" value="Genomic_DNA"/>
</dbReference>
<dbReference type="Gene3D" id="3.90.550.10">
    <property type="entry name" value="Spore Coat Polysaccharide Biosynthesis Protein SpsA, Chain A"/>
    <property type="match status" value="1"/>
</dbReference>